<protein>
    <submittedName>
        <fullName evidence="2">Uncharacterized protein</fullName>
    </submittedName>
</protein>
<gene>
    <name evidence="2" type="ORF">N657DRAFT_632768</name>
</gene>
<evidence type="ECO:0000313" key="2">
    <source>
        <dbReference type="EMBL" id="KAK4124817.1"/>
    </source>
</evidence>
<evidence type="ECO:0000256" key="1">
    <source>
        <dbReference type="SAM" id="MobiDB-lite"/>
    </source>
</evidence>
<name>A0AAN6U1P2_9PEZI</name>
<keyword evidence="3" id="KW-1185">Reference proteome</keyword>
<dbReference type="EMBL" id="MU853226">
    <property type="protein sequence ID" value="KAK4124817.1"/>
    <property type="molecule type" value="Genomic_DNA"/>
</dbReference>
<reference evidence="2" key="2">
    <citation type="submission" date="2023-05" db="EMBL/GenBank/DDBJ databases">
        <authorList>
            <consortium name="Lawrence Berkeley National Laboratory"/>
            <person name="Steindorff A."/>
            <person name="Hensen N."/>
            <person name="Bonometti L."/>
            <person name="Westerberg I."/>
            <person name="Brannstrom I.O."/>
            <person name="Guillou S."/>
            <person name="Cros-Aarteil S."/>
            <person name="Calhoun S."/>
            <person name="Haridas S."/>
            <person name="Kuo A."/>
            <person name="Mondo S."/>
            <person name="Pangilinan J."/>
            <person name="Riley R."/>
            <person name="Labutti K."/>
            <person name="Andreopoulos B."/>
            <person name="Lipzen A."/>
            <person name="Chen C."/>
            <person name="Yanf M."/>
            <person name="Daum C."/>
            <person name="Ng V."/>
            <person name="Clum A."/>
            <person name="Ohm R."/>
            <person name="Martin F."/>
            <person name="Silar P."/>
            <person name="Natvig D."/>
            <person name="Lalanne C."/>
            <person name="Gautier V."/>
            <person name="Ament-Velasquez S.L."/>
            <person name="Kruys A."/>
            <person name="Hutchinson M.I."/>
            <person name="Powell A.J."/>
            <person name="Barry K."/>
            <person name="Miller A.N."/>
            <person name="Grigoriev I.V."/>
            <person name="Debuchy R."/>
            <person name="Gladieux P."/>
            <person name="Thoren M.H."/>
            <person name="Johannesson H."/>
        </authorList>
    </citation>
    <scope>NUCLEOTIDE SEQUENCE</scope>
    <source>
        <strain evidence="2">CBS 731.68</strain>
    </source>
</reference>
<proteinExistence type="predicted"/>
<accession>A0AAN6U1P2</accession>
<feature type="compositionally biased region" description="Low complexity" evidence="1">
    <location>
        <begin position="609"/>
        <end position="620"/>
    </location>
</feature>
<dbReference type="GeneID" id="87827932"/>
<dbReference type="Proteomes" id="UP001302602">
    <property type="component" value="Unassembled WGS sequence"/>
</dbReference>
<dbReference type="AlphaFoldDB" id="A0AAN6U1P2"/>
<evidence type="ECO:0000313" key="3">
    <source>
        <dbReference type="Proteomes" id="UP001302602"/>
    </source>
</evidence>
<feature type="region of interest" description="Disordered" evidence="1">
    <location>
        <begin position="590"/>
        <end position="627"/>
    </location>
</feature>
<organism evidence="2 3">
    <name type="scientific">Parathielavia appendiculata</name>
    <dbReference type="NCBI Taxonomy" id="2587402"/>
    <lineage>
        <taxon>Eukaryota</taxon>
        <taxon>Fungi</taxon>
        <taxon>Dikarya</taxon>
        <taxon>Ascomycota</taxon>
        <taxon>Pezizomycotina</taxon>
        <taxon>Sordariomycetes</taxon>
        <taxon>Sordariomycetidae</taxon>
        <taxon>Sordariales</taxon>
        <taxon>Chaetomiaceae</taxon>
        <taxon>Parathielavia</taxon>
    </lineage>
</organism>
<sequence>MAAFPAPWEGGIKEIEIFQAAMPEAYLVLWRQGPPDFPIDAQILGICGVSAENADPNKYGWMVADFLHWKTAFNAVHTKKLQVNAKPECRVSRQIGLSSLDISEFLAGIDGVDVVNDGIIDKVGDNNQDISSIPNDNNGFEAEFLKRLAASARLAAMRRTTLVVVIFAPITPEQDICDAVNDAQLPIMLVILSPFTGGWLCRPSVLNPACPNYYNMMRITAKSCGGAFASRFIRSFIEWSASFITQYQREKVKYDDPMPLRPSELQVKSFHQFQRQIHDRTLPGTQPASSTPGLSMPLATVIALRRAQHWGQPRAAINYANQFESFGEAFGGTKELQSFHLNFSQGLMPDEDDVMRVFDAIEFRASSNILAKMVAKAFNLPLPDDVKCRYWHDKSDGVSDEYYKRFQDGFGHEFKNVRYPRAARWLAAATALRFQNGSREDIANFMTKNVARFIDKIRGTQKMLLLEDQSVQRKGLNWIAALGLGGEVQESPTKAVVSEPEVAAAFNLADDVQMPPIDIPTRVASGVPDTHNFEPGKIPYFGPLPPGFTMPSDAFLDAQAASAPPKKSAPIVIKDSGGEVIDLAAATKTFASPAPGIQQTNAPSATINAPAGGSSKGASSQKRESTS</sequence>
<feature type="compositionally biased region" description="Polar residues" evidence="1">
    <location>
        <begin position="597"/>
        <end position="607"/>
    </location>
</feature>
<dbReference type="RefSeq" id="XP_062648588.1">
    <property type="nucleotide sequence ID" value="XM_062791163.1"/>
</dbReference>
<reference evidence="2" key="1">
    <citation type="journal article" date="2023" name="Mol. Phylogenet. Evol.">
        <title>Genome-scale phylogeny and comparative genomics of the fungal order Sordariales.</title>
        <authorList>
            <person name="Hensen N."/>
            <person name="Bonometti L."/>
            <person name="Westerberg I."/>
            <person name="Brannstrom I.O."/>
            <person name="Guillou S."/>
            <person name="Cros-Aarteil S."/>
            <person name="Calhoun S."/>
            <person name="Haridas S."/>
            <person name="Kuo A."/>
            <person name="Mondo S."/>
            <person name="Pangilinan J."/>
            <person name="Riley R."/>
            <person name="LaButti K."/>
            <person name="Andreopoulos B."/>
            <person name="Lipzen A."/>
            <person name="Chen C."/>
            <person name="Yan M."/>
            <person name="Daum C."/>
            <person name="Ng V."/>
            <person name="Clum A."/>
            <person name="Steindorff A."/>
            <person name="Ohm R.A."/>
            <person name="Martin F."/>
            <person name="Silar P."/>
            <person name="Natvig D.O."/>
            <person name="Lalanne C."/>
            <person name="Gautier V."/>
            <person name="Ament-Velasquez S.L."/>
            <person name="Kruys A."/>
            <person name="Hutchinson M.I."/>
            <person name="Powell A.J."/>
            <person name="Barry K."/>
            <person name="Miller A.N."/>
            <person name="Grigoriev I.V."/>
            <person name="Debuchy R."/>
            <person name="Gladieux P."/>
            <person name="Hiltunen Thoren M."/>
            <person name="Johannesson H."/>
        </authorList>
    </citation>
    <scope>NUCLEOTIDE SEQUENCE</scope>
    <source>
        <strain evidence="2">CBS 731.68</strain>
    </source>
</reference>
<comment type="caution">
    <text evidence="2">The sequence shown here is derived from an EMBL/GenBank/DDBJ whole genome shotgun (WGS) entry which is preliminary data.</text>
</comment>